<dbReference type="Pfam" id="PF01244">
    <property type="entry name" value="Peptidase_M19"/>
    <property type="match status" value="1"/>
</dbReference>
<dbReference type="EMBL" id="PHHF01000049">
    <property type="protein sequence ID" value="PTD20071.1"/>
    <property type="molecule type" value="Genomic_DNA"/>
</dbReference>
<dbReference type="Proteomes" id="UP000241206">
    <property type="component" value="Unassembled WGS sequence"/>
</dbReference>
<dbReference type="PROSITE" id="PS51318">
    <property type="entry name" value="TAT"/>
    <property type="match status" value="1"/>
</dbReference>
<reference evidence="2 3" key="1">
    <citation type="submission" date="2017-11" db="EMBL/GenBank/DDBJ databases">
        <title>Sphingomonas oleivorans sp. nov., isolated from oil-contaminated soil.</title>
        <authorList>
            <person name="Wang L."/>
            <person name="Chen L."/>
        </authorList>
    </citation>
    <scope>NUCLEOTIDE SEQUENCE [LARGE SCALE GENOMIC DNA]</scope>
    <source>
        <strain evidence="2 3">K101</strain>
    </source>
</reference>
<feature type="signal peptide" evidence="1">
    <location>
        <begin position="1"/>
        <end position="22"/>
    </location>
</feature>
<dbReference type="InterPro" id="IPR008257">
    <property type="entry name" value="Pept_M19"/>
</dbReference>
<dbReference type="SUPFAM" id="SSF51556">
    <property type="entry name" value="Metallo-dependent hydrolases"/>
    <property type="match status" value="1"/>
</dbReference>
<sequence>MEQDRRAFLALGAGMLAAPALAAPARALAVTPAAADPIANMIVINALGGFDDPNDRSDDAAKGKEGPSPLILKPRVLADARASGQTAVNITIGYVSGKKEPFQQSVADVASWDRLIRENPRELIKILTAADIRRAKAEGRMGLILGFQNAAMMGDDASRVDIFADLGVRIVQLTYNPANQLGDGSMAPENRGITPFGREVIERLNANRVMVDLSHSGQRTCLEAARASKQPISINHTGCRAVTDVPRNKTDEELRLVADRGGFVGIYFMPFLNPTGHARAEDVVAHIDHAVNVCGEDHVGIGTDGGTTPIDDLKAYEADLAKEITERRAAGISATGERPDTYPFVVDLRGPDQFRKLAGLLRQKGYSTARIEKILGLNFVRYAEEIWAGETRT</sequence>
<dbReference type="InterPro" id="IPR006311">
    <property type="entry name" value="TAT_signal"/>
</dbReference>
<dbReference type="AlphaFoldDB" id="A0A2T4HW89"/>
<evidence type="ECO:0000256" key="1">
    <source>
        <dbReference type="SAM" id="SignalP"/>
    </source>
</evidence>
<dbReference type="PANTHER" id="PTHR10443">
    <property type="entry name" value="MICROSOMAL DIPEPTIDASE"/>
    <property type="match status" value="1"/>
</dbReference>
<name>A0A2T4HW89_9SPHN</name>
<dbReference type="InterPro" id="IPR032466">
    <property type="entry name" value="Metal_Hydrolase"/>
</dbReference>
<keyword evidence="3" id="KW-1185">Reference proteome</keyword>
<dbReference type="RefSeq" id="WP_107395148.1">
    <property type="nucleotide sequence ID" value="NZ_PHHF01000049.1"/>
</dbReference>
<keyword evidence="1" id="KW-0732">Signal</keyword>
<proteinExistence type="predicted"/>
<dbReference type="Gene3D" id="3.20.20.140">
    <property type="entry name" value="Metal-dependent hydrolases"/>
    <property type="match status" value="1"/>
</dbReference>
<comment type="caution">
    <text evidence="2">The sequence shown here is derived from an EMBL/GenBank/DDBJ whole genome shotgun (WGS) entry which is preliminary data.</text>
</comment>
<protein>
    <submittedName>
        <fullName evidence="2">Peptidase M19</fullName>
    </submittedName>
</protein>
<feature type="chain" id="PRO_5015474693" evidence="1">
    <location>
        <begin position="23"/>
        <end position="393"/>
    </location>
</feature>
<gene>
    <name evidence="2" type="ORF">CV103_12780</name>
</gene>
<dbReference type="PANTHER" id="PTHR10443:SF12">
    <property type="entry name" value="DIPEPTIDASE"/>
    <property type="match status" value="1"/>
</dbReference>
<evidence type="ECO:0000313" key="3">
    <source>
        <dbReference type="Proteomes" id="UP000241206"/>
    </source>
</evidence>
<dbReference type="GO" id="GO:0006508">
    <property type="term" value="P:proteolysis"/>
    <property type="evidence" value="ECO:0007669"/>
    <property type="project" value="InterPro"/>
</dbReference>
<evidence type="ECO:0000313" key="2">
    <source>
        <dbReference type="EMBL" id="PTD20071.1"/>
    </source>
</evidence>
<dbReference type="GO" id="GO:0070573">
    <property type="term" value="F:metallodipeptidase activity"/>
    <property type="evidence" value="ECO:0007669"/>
    <property type="project" value="InterPro"/>
</dbReference>
<dbReference type="PROSITE" id="PS51365">
    <property type="entry name" value="RENAL_DIPEPTIDASE_2"/>
    <property type="match status" value="1"/>
</dbReference>
<organism evidence="2 3">
    <name type="scientific">Edaphosphingomonas fennica</name>
    <dbReference type="NCBI Taxonomy" id="114404"/>
    <lineage>
        <taxon>Bacteria</taxon>
        <taxon>Pseudomonadati</taxon>
        <taxon>Pseudomonadota</taxon>
        <taxon>Alphaproteobacteria</taxon>
        <taxon>Sphingomonadales</taxon>
        <taxon>Rhizorhabdaceae</taxon>
        <taxon>Edaphosphingomonas</taxon>
    </lineage>
</organism>
<accession>A0A2T4HW89</accession>